<keyword evidence="4" id="KW-0255">Endonuclease</keyword>
<evidence type="ECO:0000313" key="9">
    <source>
        <dbReference type="Proteomes" id="UP000257109"/>
    </source>
</evidence>
<evidence type="ECO:0000256" key="2">
    <source>
        <dbReference type="ARBA" id="ARBA00022695"/>
    </source>
</evidence>
<accession>A0A371ELW9</accession>
<dbReference type="OrthoDB" id="1432310at2759"/>
<evidence type="ECO:0000256" key="1">
    <source>
        <dbReference type="ARBA" id="ARBA00022679"/>
    </source>
</evidence>
<gene>
    <name evidence="8" type="primary">pol</name>
    <name evidence="8" type="ORF">CR513_54117</name>
</gene>
<dbReference type="CDD" id="cd09274">
    <property type="entry name" value="RNase_HI_RT_Ty3"/>
    <property type="match status" value="1"/>
</dbReference>
<dbReference type="GO" id="GO:0004519">
    <property type="term" value="F:endonuclease activity"/>
    <property type="evidence" value="ECO:0007669"/>
    <property type="project" value="UniProtKB-KW"/>
</dbReference>
<feature type="non-terminal residue" evidence="8">
    <location>
        <position position="1"/>
    </location>
</feature>
<feature type="domain" description="Reverse transcriptase RNase H-like" evidence="7">
    <location>
        <begin position="2"/>
        <end position="98"/>
    </location>
</feature>
<dbReference type="PANTHER" id="PTHR34072:SF57">
    <property type="entry name" value="RNA-DIRECTED DNA POLYMERASE"/>
    <property type="match status" value="1"/>
</dbReference>
<dbReference type="InterPro" id="IPR041373">
    <property type="entry name" value="RT_RNaseH"/>
</dbReference>
<evidence type="ECO:0000259" key="7">
    <source>
        <dbReference type="Pfam" id="PF17917"/>
    </source>
</evidence>
<dbReference type="Proteomes" id="UP000257109">
    <property type="component" value="Unassembled WGS sequence"/>
</dbReference>
<evidence type="ECO:0000256" key="4">
    <source>
        <dbReference type="ARBA" id="ARBA00022759"/>
    </source>
</evidence>
<reference evidence="8" key="1">
    <citation type="submission" date="2018-05" db="EMBL/GenBank/DDBJ databases">
        <title>Draft genome of Mucuna pruriens seed.</title>
        <authorList>
            <person name="Nnadi N.E."/>
            <person name="Vos R."/>
            <person name="Hasami M.H."/>
            <person name="Devisetty U.K."/>
            <person name="Aguiy J.C."/>
        </authorList>
    </citation>
    <scope>NUCLEOTIDE SEQUENCE [LARGE SCALE GENOMIC DNA]</scope>
    <source>
        <strain evidence="8">JCA_2017</strain>
    </source>
</reference>
<dbReference type="Pfam" id="PF17917">
    <property type="entry name" value="RT_RNaseH"/>
    <property type="match status" value="1"/>
</dbReference>
<dbReference type="EMBL" id="QJKJ01013152">
    <property type="protein sequence ID" value="RDX67055.1"/>
    <property type="molecule type" value="Genomic_DNA"/>
</dbReference>
<comment type="caution">
    <text evidence="8">The sequence shown here is derived from an EMBL/GenBank/DDBJ whole genome shotgun (WGS) entry which is preliminary data.</text>
</comment>
<keyword evidence="1" id="KW-0808">Transferase</keyword>
<dbReference type="InterPro" id="IPR043502">
    <property type="entry name" value="DNA/RNA_pol_sf"/>
</dbReference>
<evidence type="ECO:0000313" key="8">
    <source>
        <dbReference type="EMBL" id="RDX67055.1"/>
    </source>
</evidence>
<organism evidence="8 9">
    <name type="scientific">Mucuna pruriens</name>
    <name type="common">Velvet bean</name>
    <name type="synonym">Dolichos pruriens</name>
    <dbReference type="NCBI Taxonomy" id="157652"/>
    <lineage>
        <taxon>Eukaryota</taxon>
        <taxon>Viridiplantae</taxon>
        <taxon>Streptophyta</taxon>
        <taxon>Embryophyta</taxon>
        <taxon>Tracheophyta</taxon>
        <taxon>Spermatophyta</taxon>
        <taxon>Magnoliopsida</taxon>
        <taxon>eudicotyledons</taxon>
        <taxon>Gunneridae</taxon>
        <taxon>Pentapetalae</taxon>
        <taxon>rosids</taxon>
        <taxon>fabids</taxon>
        <taxon>Fabales</taxon>
        <taxon>Fabaceae</taxon>
        <taxon>Papilionoideae</taxon>
        <taxon>50 kb inversion clade</taxon>
        <taxon>NPAAA clade</taxon>
        <taxon>indigoferoid/millettioid clade</taxon>
        <taxon>Phaseoleae</taxon>
        <taxon>Mucuna</taxon>
    </lineage>
</organism>
<keyword evidence="2" id="KW-0548">Nucleotidyltransferase</keyword>
<evidence type="ECO:0000256" key="5">
    <source>
        <dbReference type="ARBA" id="ARBA00022801"/>
    </source>
</evidence>
<name>A0A371ELW9_MUCPR</name>
<sequence>MCDASNSALRAVLGQIARVGKLVHMIAYASQTIDSTQLNYTTIEKELLAIVFSLDKFYSYLLGSKIFVFSDHPALRFLLKKPNAKSRLIWWMLLLQEFNIEIIDKKGSENSIADHLSLMPIRDQFLDEQLLHINTPTLFHRRHLSFTRKKSKAMPNTTYEMILTYGDFIVTKSFGGAFLTPRSIRFSSFAMQHLEAPTMDLLGLPKKCWIADFIGPPFSETLIN</sequence>
<dbReference type="GO" id="GO:0003964">
    <property type="term" value="F:RNA-directed DNA polymerase activity"/>
    <property type="evidence" value="ECO:0007669"/>
    <property type="project" value="UniProtKB-KW"/>
</dbReference>
<dbReference type="PANTHER" id="PTHR34072">
    <property type="entry name" value="ENZYMATIC POLYPROTEIN-RELATED"/>
    <property type="match status" value="1"/>
</dbReference>
<dbReference type="SUPFAM" id="SSF56672">
    <property type="entry name" value="DNA/RNA polymerases"/>
    <property type="match status" value="1"/>
</dbReference>
<dbReference type="GO" id="GO:0016787">
    <property type="term" value="F:hydrolase activity"/>
    <property type="evidence" value="ECO:0007669"/>
    <property type="project" value="UniProtKB-KW"/>
</dbReference>
<proteinExistence type="predicted"/>
<keyword evidence="5" id="KW-0378">Hydrolase</keyword>
<keyword evidence="6" id="KW-0695">RNA-directed DNA polymerase</keyword>
<dbReference type="AlphaFoldDB" id="A0A371ELW9"/>
<evidence type="ECO:0000256" key="3">
    <source>
        <dbReference type="ARBA" id="ARBA00022722"/>
    </source>
</evidence>
<keyword evidence="9" id="KW-1185">Reference proteome</keyword>
<protein>
    <submittedName>
        <fullName evidence="8">Retrovirus-related Pol polyprotein from transposon 17.6</fullName>
    </submittedName>
</protein>
<evidence type="ECO:0000256" key="6">
    <source>
        <dbReference type="ARBA" id="ARBA00022918"/>
    </source>
</evidence>
<keyword evidence="3" id="KW-0540">Nuclease</keyword>